<dbReference type="EMBL" id="JAGTJS010000014">
    <property type="protein sequence ID" value="KAH7248202.1"/>
    <property type="molecule type" value="Genomic_DNA"/>
</dbReference>
<sequence length="486" mass="56023">MKRRFRDLAERQEAIQKAREFLFQDDRQSSSIRGFGRGYLYHYVRIRAGVLVGQNTLYREYQTNPEWKKRAEQRRLADWKHRKNFQVPGPNFMWSLDGYEKLKNFGFSIYACIDTYSRAIIWIYVGRGNMTALSSLKQFLRTVSYSGVRPLSTRSDHGIETPLWAGAQAILADLDQTELRYTTEDNDQRVHRQGARLISCHIWGPSTSNQRIESWWEKLLKGVSQRWIAFSHELTDSGLFQSNRLAHQITVYALYGPMIRQEVADFTEMWNGHRIRPQKNREHLVAGIPMDLYNTSEVENWAVHLGPAARDGLAQMMTAVDSIDIDDLLDPITTDWCDQQLRDLQFDGQLDGELDHKQPHLAIYLRLRDKIQVHLDCRASPVLSIPESPDGGQERFLQLLEQNCLEPINNSLSGTELPGDIISSVDELMGDLGHLELEYLLFPRLFTRMPTTWPPRINSSGSSSGTMGSEGRASRELLILCLYREC</sequence>
<dbReference type="AlphaFoldDB" id="A0A9P9K3T4"/>
<gene>
    <name evidence="2" type="ORF">B0J15DRAFT_514350</name>
</gene>
<dbReference type="PANTHER" id="PTHR46791">
    <property type="entry name" value="EXPRESSED PROTEIN"/>
    <property type="match status" value="1"/>
</dbReference>
<comment type="caution">
    <text evidence="2">The sequence shown here is derived from an EMBL/GenBank/DDBJ whole genome shotgun (WGS) entry which is preliminary data.</text>
</comment>
<evidence type="ECO:0000313" key="2">
    <source>
        <dbReference type="EMBL" id="KAH7248202.1"/>
    </source>
</evidence>
<proteinExistence type="predicted"/>
<protein>
    <recommendedName>
        <fullName evidence="1">Integrase core domain-containing protein</fullName>
    </recommendedName>
</protein>
<dbReference type="Proteomes" id="UP000736672">
    <property type="component" value="Unassembled WGS sequence"/>
</dbReference>
<dbReference type="InterPro" id="IPR058913">
    <property type="entry name" value="Integrase_dom_put"/>
</dbReference>
<name>A0A9P9K3T4_FUSSL</name>
<evidence type="ECO:0000313" key="3">
    <source>
        <dbReference type="Proteomes" id="UP000736672"/>
    </source>
</evidence>
<feature type="domain" description="Integrase core" evidence="1">
    <location>
        <begin position="85"/>
        <end position="165"/>
    </location>
</feature>
<dbReference type="PANTHER" id="PTHR46791:SF5">
    <property type="entry name" value="CLR5 DOMAIN-CONTAINING PROTEIN-RELATED"/>
    <property type="match status" value="1"/>
</dbReference>
<organism evidence="2 3">
    <name type="scientific">Fusarium solani</name>
    <name type="common">Filamentous fungus</name>
    <dbReference type="NCBI Taxonomy" id="169388"/>
    <lineage>
        <taxon>Eukaryota</taxon>
        <taxon>Fungi</taxon>
        <taxon>Dikarya</taxon>
        <taxon>Ascomycota</taxon>
        <taxon>Pezizomycotina</taxon>
        <taxon>Sordariomycetes</taxon>
        <taxon>Hypocreomycetidae</taxon>
        <taxon>Hypocreales</taxon>
        <taxon>Nectriaceae</taxon>
        <taxon>Fusarium</taxon>
        <taxon>Fusarium solani species complex</taxon>
    </lineage>
</organism>
<accession>A0A9P9K3T4</accession>
<keyword evidence="3" id="KW-1185">Reference proteome</keyword>
<dbReference type="OrthoDB" id="5392716at2759"/>
<reference evidence="2" key="1">
    <citation type="journal article" date="2021" name="Nat. Commun.">
        <title>Genetic determinants of endophytism in the Arabidopsis root mycobiome.</title>
        <authorList>
            <person name="Mesny F."/>
            <person name="Miyauchi S."/>
            <person name="Thiergart T."/>
            <person name="Pickel B."/>
            <person name="Atanasova L."/>
            <person name="Karlsson M."/>
            <person name="Huettel B."/>
            <person name="Barry K.W."/>
            <person name="Haridas S."/>
            <person name="Chen C."/>
            <person name="Bauer D."/>
            <person name="Andreopoulos W."/>
            <person name="Pangilinan J."/>
            <person name="LaButti K."/>
            <person name="Riley R."/>
            <person name="Lipzen A."/>
            <person name="Clum A."/>
            <person name="Drula E."/>
            <person name="Henrissat B."/>
            <person name="Kohler A."/>
            <person name="Grigoriev I.V."/>
            <person name="Martin F.M."/>
            <person name="Hacquard S."/>
        </authorList>
    </citation>
    <scope>NUCLEOTIDE SEQUENCE</scope>
    <source>
        <strain evidence="2">FSSC 5 MPI-SDFR-AT-0091</strain>
    </source>
</reference>
<evidence type="ECO:0000259" key="1">
    <source>
        <dbReference type="Pfam" id="PF24764"/>
    </source>
</evidence>
<dbReference type="Pfam" id="PF24764">
    <property type="entry name" value="rva_4"/>
    <property type="match status" value="2"/>
</dbReference>
<feature type="domain" description="Integrase core" evidence="1">
    <location>
        <begin position="199"/>
        <end position="282"/>
    </location>
</feature>